<evidence type="ECO:0000259" key="6">
    <source>
        <dbReference type="Pfam" id="PF08281"/>
    </source>
</evidence>
<dbReference type="RefSeq" id="WP_091159635.1">
    <property type="nucleotide sequence ID" value="NZ_JBHTKX010000003.1"/>
</dbReference>
<organism evidence="7 8">
    <name type="scientific">Paenibacillus provencensis</name>
    <dbReference type="NCBI Taxonomy" id="441151"/>
    <lineage>
        <taxon>Bacteria</taxon>
        <taxon>Bacillati</taxon>
        <taxon>Bacillota</taxon>
        <taxon>Bacilli</taxon>
        <taxon>Bacillales</taxon>
        <taxon>Paenibacillaceae</taxon>
        <taxon>Paenibacillus</taxon>
    </lineage>
</organism>
<dbReference type="InterPro" id="IPR007627">
    <property type="entry name" value="RNA_pol_sigma70_r2"/>
</dbReference>
<dbReference type="InterPro" id="IPR036388">
    <property type="entry name" value="WH-like_DNA-bd_sf"/>
</dbReference>
<sequence>MVEIEALAAKAAEGDSDAFVKLVQQLEGSLYYMARSMLGKDEDVADAMQETILKAFKSIHTLREPKFFKTWIYRILINECNNIGSKRSRTITYAEIPTTASSMGGYEMVDLRESVERLEESQRIVVILHYFEDLPLRQVAKVLSISESAVKMRLSRAREALQRSLPNIHEGKISYGSIGY</sequence>
<keyword evidence="4" id="KW-0804">Transcription</keyword>
<evidence type="ECO:0000313" key="8">
    <source>
        <dbReference type="Proteomes" id="UP001597169"/>
    </source>
</evidence>
<name>A0ABW3Q1F8_9BACL</name>
<protein>
    <submittedName>
        <fullName evidence="7">RNA polymerase sigma factor</fullName>
    </submittedName>
</protein>
<dbReference type="CDD" id="cd06171">
    <property type="entry name" value="Sigma70_r4"/>
    <property type="match status" value="1"/>
</dbReference>
<dbReference type="SUPFAM" id="SSF88946">
    <property type="entry name" value="Sigma2 domain of RNA polymerase sigma factors"/>
    <property type="match status" value="1"/>
</dbReference>
<evidence type="ECO:0000259" key="5">
    <source>
        <dbReference type="Pfam" id="PF04542"/>
    </source>
</evidence>
<dbReference type="InterPro" id="IPR014284">
    <property type="entry name" value="RNA_pol_sigma-70_dom"/>
</dbReference>
<keyword evidence="8" id="KW-1185">Reference proteome</keyword>
<dbReference type="NCBIfam" id="TIGR02937">
    <property type="entry name" value="sigma70-ECF"/>
    <property type="match status" value="1"/>
</dbReference>
<feature type="domain" description="RNA polymerase sigma factor 70 region 4 type 2" evidence="6">
    <location>
        <begin position="110"/>
        <end position="161"/>
    </location>
</feature>
<keyword evidence="3" id="KW-0731">Sigma factor</keyword>
<proteinExistence type="inferred from homology"/>
<reference evidence="8" key="1">
    <citation type="journal article" date="2019" name="Int. J. Syst. Evol. Microbiol.">
        <title>The Global Catalogue of Microorganisms (GCM) 10K type strain sequencing project: providing services to taxonomists for standard genome sequencing and annotation.</title>
        <authorList>
            <consortium name="The Broad Institute Genomics Platform"/>
            <consortium name="The Broad Institute Genome Sequencing Center for Infectious Disease"/>
            <person name="Wu L."/>
            <person name="Ma J."/>
        </authorList>
    </citation>
    <scope>NUCLEOTIDE SEQUENCE [LARGE SCALE GENOMIC DNA]</scope>
    <source>
        <strain evidence="8">CCUG 53519</strain>
    </source>
</reference>
<feature type="domain" description="RNA polymerase sigma-70 region 2" evidence="5">
    <location>
        <begin position="22"/>
        <end position="83"/>
    </location>
</feature>
<dbReference type="Proteomes" id="UP001597169">
    <property type="component" value="Unassembled WGS sequence"/>
</dbReference>
<evidence type="ECO:0000256" key="2">
    <source>
        <dbReference type="ARBA" id="ARBA00023015"/>
    </source>
</evidence>
<dbReference type="PANTHER" id="PTHR43133:SF51">
    <property type="entry name" value="RNA POLYMERASE SIGMA FACTOR"/>
    <property type="match status" value="1"/>
</dbReference>
<dbReference type="Gene3D" id="1.10.10.10">
    <property type="entry name" value="Winged helix-like DNA-binding domain superfamily/Winged helix DNA-binding domain"/>
    <property type="match status" value="1"/>
</dbReference>
<dbReference type="Gene3D" id="1.10.1740.10">
    <property type="match status" value="1"/>
</dbReference>
<evidence type="ECO:0000256" key="1">
    <source>
        <dbReference type="ARBA" id="ARBA00010641"/>
    </source>
</evidence>
<dbReference type="Pfam" id="PF04542">
    <property type="entry name" value="Sigma70_r2"/>
    <property type="match status" value="1"/>
</dbReference>
<evidence type="ECO:0000256" key="4">
    <source>
        <dbReference type="ARBA" id="ARBA00023163"/>
    </source>
</evidence>
<comment type="caution">
    <text evidence="7">The sequence shown here is derived from an EMBL/GenBank/DDBJ whole genome shotgun (WGS) entry which is preliminary data.</text>
</comment>
<dbReference type="InterPro" id="IPR039425">
    <property type="entry name" value="RNA_pol_sigma-70-like"/>
</dbReference>
<dbReference type="InterPro" id="IPR013325">
    <property type="entry name" value="RNA_pol_sigma_r2"/>
</dbReference>
<dbReference type="Pfam" id="PF08281">
    <property type="entry name" value="Sigma70_r4_2"/>
    <property type="match status" value="1"/>
</dbReference>
<dbReference type="EMBL" id="JBHTKX010000003">
    <property type="protein sequence ID" value="MFD1130442.1"/>
    <property type="molecule type" value="Genomic_DNA"/>
</dbReference>
<evidence type="ECO:0000256" key="3">
    <source>
        <dbReference type="ARBA" id="ARBA00023082"/>
    </source>
</evidence>
<dbReference type="SUPFAM" id="SSF88659">
    <property type="entry name" value="Sigma3 and sigma4 domains of RNA polymerase sigma factors"/>
    <property type="match status" value="1"/>
</dbReference>
<dbReference type="PANTHER" id="PTHR43133">
    <property type="entry name" value="RNA POLYMERASE ECF-TYPE SIGMA FACTO"/>
    <property type="match status" value="1"/>
</dbReference>
<accession>A0ABW3Q1F8</accession>
<comment type="similarity">
    <text evidence="1">Belongs to the sigma-70 factor family. ECF subfamily.</text>
</comment>
<keyword evidence="2" id="KW-0805">Transcription regulation</keyword>
<dbReference type="InterPro" id="IPR013249">
    <property type="entry name" value="RNA_pol_sigma70_r4_t2"/>
</dbReference>
<evidence type="ECO:0000313" key="7">
    <source>
        <dbReference type="EMBL" id="MFD1130442.1"/>
    </source>
</evidence>
<gene>
    <name evidence="7" type="ORF">ACFQ3J_20040</name>
</gene>
<dbReference type="InterPro" id="IPR013324">
    <property type="entry name" value="RNA_pol_sigma_r3/r4-like"/>
</dbReference>